<name>A0ABQ9ZMI0_9CRUS</name>
<dbReference type="PANTHER" id="PTHR43798">
    <property type="entry name" value="MONOACYLGLYCEROL LIPASE"/>
    <property type="match status" value="1"/>
</dbReference>
<reference evidence="4 5" key="1">
    <citation type="journal article" date="2023" name="Nucleic Acids Res.">
        <title>The hologenome of Daphnia magna reveals possible DNA methylation and microbiome-mediated evolution of the host genome.</title>
        <authorList>
            <person name="Chaturvedi A."/>
            <person name="Li X."/>
            <person name="Dhandapani V."/>
            <person name="Marshall H."/>
            <person name="Kissane S."/>
            <person name="Cuenca-Cambronero M."/>
            <person name="Asole G."/>
            <person name="Calvet F."/>
            <person name="Ruiz-Romero M."/>
            <person name="Marangio P."/>
            <person name="Guigo R."/>
            <person name="Rago D."/>
            <person name="Mirbahai L."/>
            <person name="Eastwood N."/>
            <person name="Colbourne J.K."/>
            <person name="Zhou J."/>
            <person name="Mallon E."/>
            <person name="Orsini L."/>
        </authorList>
    </citation>
    <scope>NUCLEOTIDE SEQUENCE [LARGE SCALE GENOMIC DNA]</scope>
    <source>
        <strain evidence="4">LRV0_1</strain>
    </source>
</reference>
<dbReference type="InterPro" id="IPR000073">
    <property type="entry name" value="AB_hydrolase_1"/>
</dbReference>
<feature type="domain" description="AB hydrolase-1" evidence="3">
    <location>
        <begin position="62"/>
        <end position="162"/>
    </location>
</feature>
<dbReference type="Gene3D" id="3.40.50.1820">
    <property type="entry name" value="alpha/beta hydrolase"/>
    <property type="match status" value="2"/>
</dbReference>
<dbReference type="InterPro" id="IPR029058">
    <property type="entry name" value="AB_hydrolase_fold"/>
</dbReference>
<comment type="similarity">
    <text evidence="1">Belongs to the AB hydrolase superfamily.</text>
</comment>
<dbReference type="PRINTS" id="PR00111">
    <property type="entry name" value="ABHYDROLASE"/>
</dbReference>
<evidence type="ECO:0000259" key="3">
    <source>
        <dbReference type="Pfam" id="PF00561"/>
    </source>
</evidence>
<dbReference type="InterPro" id="IPR050266">
    <property type="entry name" value="AB_hydrolase_sf"/>
</dbReference>
<dbReference type="Proteomes" id="UP001234178">
    <property type="component" value="Unassembled WGS sequence"/>
</dbReference>
<dbReference type="PANTHER" id="PTHR43798:SF14">
    <property type="entry name" value="SERINE HYDROLASE-LIKE PROTEIN DDB_G0286239"/>
    <property type="match status" value="1"/>
</dbReference>
<proteinExistence type="inferred from homology"/>
<organism evidence="4 5">
    <name type="scientific">Daphnia magna</name>
    <dbReference type="NCBI Taxonomy" id="35525"/>
    <lineage>
        <taxon>Eukaryota</taxon>
        <taxon>Metazoa</taxon>
        <taxon>Ecdysozoa</taxon>
        <taxon>Arthropoda</taxon>
        <taxon>Crustacea</taxon>
        <taxon>Branchiopoda</taxon>
        <taxon>Diplostraca</taxon>
        <taxon>Cladocera</taxon>
        <taxon>Anomopoda</taxon>
        <taxon>Daphniidae</taxon>
        <taxon>Daphnia</taxon>
    </lineage>
</organism>
<gene>
    <name evidence="4" type="ORF">OUZ56_026648</name>
</gene>
<evidence type="ECO:0000313" key="4">
    <source>
        <dbReference type="EMBL" id="KAK4014103.1"/>
    </source>
</evidence>
<evidence type="ECO:0000256" key="1">
    <source>
        <dbReference type="ARBA" id="ARBA00008645"/>
    </source>
</evidence>
<evidence type="ECO:0000256" key="2">
    <source>
        <dbReference type="ARBA" id="ARBA00022801"/>
    </source>
</evidence>
<comment type="caution">
    <text evidence="4">The sequence shown here is derived from an EMBL/GenBank/DDBJ whole genome shotgun (WGS) entry which is preliminary data.</text>
</comment>
<sequence>MLGRLCRETVQKQFIIHSVLSRFPIFQKRWNHIIKAQDAREIQVPLPHGNMAGKEWGNIEGYPILCLHGFSDNCDSFEPLAPLLSERFRYIALDAPGHGKTSHVPQGSPMNYWELVCYIKRVIDHFNIRKMSILGHSMGGSTGFLVASLYPDIVDRLLTLDVIKPVCVPLQWQTQSKAEAIDLFLSNEKRLKDLKYQKSYTQEQLVNRYVEAMGGTISPEAVRILMKRGSKATGNGFTYSHDPRMMLPLIMRVGIEEQREIIKGLKCHLKIVKAKQGPLYEPIEWLEEFKTIYQRQCASYEYDESVDGTHHFHMHNPERVAPIVNEYFARFNSFAPLAPLLLSDRLCCIAMDALSHGRTYHIPAGAIITFWELIIDFKRAVDHFKLDKVSILVHSLGGSTAMSRPSTLN</sequence>
<dbReference type="Pfam" id="PF00561">
    <property type="entry name" value="Abhydrolase_1"/>
    <property type="match status" value="2"/>
</dbReference>
<keyword evidence="5" id="KW-1185">Reference proteome</keyword>
<dbReference type="SUPFAM" id="SSF53474">
    <property type="entry name" value="alpha/beta-Hydrolases"/>
    <property type="match status" value="2"/>
</dbReference>
<dbReference type="EMBL" id="JAOYFB010000004">
    <property type="protein sequence ID" value="KAK4014103.1"/>
    <property type="molecule type" value="Genomic_DNA"/>
</dbReference>
<accession>A0ABQ9ZMI0</accession>
<evidence type="ECO:0000313" key="5">
    <source>
        <dbReference type="Proteomes" id="UP001234178"/>
    </source>
</evidence>
<feature type="domain" description="AB hydrolase-1" evidence="3">
    <location>
        <begin position="331"/>
        <end position="401"/>
    </location>
</feature>
<keyword evidence="2" id="KW-0378">Hydrolase</keyword>
<protein>
    <recommendedName>
        <fullName evidence="3">AB hydrolase-1 domain-containing protein</fullName>
    </recommendedName>
</protein>